<organism evidence="2 3">
    <name type="scientific">Glomerella acutata</name>
    <name type="common">Colletotrichum acutatum</name>
    <dbReference type="NCBI Taxonomy" id="27357"/>
    <lineage>
        <taxon>Eukaryota</taxon>
        <taxon>Fungi</taxon>
        <taxon>Dikarya</taxon>
        <taxon>Ascomycota</taxon>
        <taxon>Pezizomycotina</taxon>
        <taxon>Sordariomycetes</taxon>
        <taxon>Hypocreomycetidae</taxon>
        <taxon>Glomerellales</taxon>
        <taxon>Glomerellaceae</taxon>
        <taxon>Colletotrichum</taxon>
        <taxon>Colletotrichum acutatum species complex</taxon>
    </lineage>
</organism>
<dbReference type="RefSeq" id="XP_060368180.1">
    <property type="nucleotide sequence ID" value="XM_060507582.1"/>
</dbReference>
<evidence type="ECO:0000313" key="2">
    <source>
        <dbReference type="EMBL" id="KAK1728125.1"/>
    </source>
</evidence>
<reference evidence="2" key="1">
    <citation type="submission" date="2021-12" db="EMBL/GenBank/DDBJ databases">
        <title>Comparative genomics, transcriptomics and evolutionary studies reveal genomic signatures of adaptation to plant cell wall in hemibiotrophic fungi.</title>
        <authorList>
            <consortium name="DOE Joint Genome Institute"/>
            <person name="Baroncelli R."/>
            <person name="Diaz J.F."/>
            <person name="Benocci T."/>
            <person name="Peng M."/>
            <person name="Battaglia E."/>
            <person name="Haridas S."/>
            <person name="Andreopoulos W."/>
            <person name="Labutti K."/>
            <person name="Pangilinan J."/>
            <person name="Floch G.L."/>
            <person name="Makela M.R."/>
            <person name="Henrissat B."/>
            <person name="Grigoriev I.V."/>
            <person name="Crouch J.A."/>
            <person name="De Vries R.P."/>
            <person name="Sukno S.A."/>
            <person name="Thon M.R."/>
        </authorList>
    </citation>
    <scope>NUCLEOTIDE SEQUENCE</scope>
    <source>
        <strain evidence="2">CBS 112980</strain>
    </source>
</reference>
<accession>A0AAD8UXC7</accession>
<sequence>MKCGLVLFLVSLGWQLPDAVDCITNPRHLLILFDHSPHLTQLPKLWSWTRWTKRTPLPTAYPPLPPILPSLA</sequence>
<proteinExistence type="predicted"/>
<feature type="signal peptide" evidence="1">
    <location>
        <begin position="1"/>
        <end position="19"/>
    </location>
</feature>
<name>A0AAD8UXC7_GLOAC</name>
<dbReference type="AlphaFoldDB" id="A0AAD8UXC7"/>
<comment type="caution">
    <text evidence="2">The sequence shown here is derived from an EMBL/GenBank/DDBJ whole genome shotgun (WGS) entry which is preliminary data.</text>
</comment>
<feature type="chain" id="PRO_5041955485" description="Secreted protein" evidence="1">
    <location>
        <begin position="20"/>
        <end position="72"/>
    </location>
</feature>
<dbReference type="EMBL" id="JAHMHS010000019">
    <property type="protein sequence ID" value="KAK1728125.1"/>
    <property type="molecule type" value="Genomic_DNA"/>
</dbReference>
<dbReference type="Proteomes" id="UP001244207">
    <property type="component" value="Unassembled WGS sequence"/>
</dbReference>
<evidence type="ECO:0008006" key="4">
    <source>
        <dbReference type="Google" id="ProtNLM"/>
    </source>
</evidence>
<keyword evidence="3" id="KW-1185">Reference proteome</keyword>
<evidence type="ECO:0000256" key="1">
    <source>
        <dbReference type="SAM" id="SignalP"/>
    </source>
</evidence>
<protein>
    <recommendedName>
        <fullName evidence="4">Secreted protein</fullName>
    </recommendedName>
</protein>
<gene>
    <name evidence="2" type="ORF">BDZ83DRAFT_610324</name>
</gene>
<evidence type="ECO:0000313" key="3">
    <source>
        <dbReference type="Proteomes" id="UP001244207"/>
    </source>
</evidence>
<dbReference type="GeneID" id="85391481"/>
<keyword evidence="1" id="KW-0732">Signal</keyword>